<dbReference type="SUPFAM" id="SSF52058">
    <property type="entry name" value="L domain-like"/>
    <property type="match status" value="1"/>
</dbReference>
<dbReference type="AlphaFoldDB" id="A0AAJ6QKH8"/>
<dbReference type="InterPro" id="IPR036047">
    <property type="entry name" value="F-box-like_dom_sf"/>
</dbReference>
<dbReference type="Proteomes" id="UP000694867">
    <property type="component" value="Unplaced"/>
</dbReference>
<keyword evidence="2" id="KW-1185">Reference proteome</keyword>
<dbReference type="InterPro" id="IPR001810">
    <property type="entry name" value="F-box_dom"/>
</dbReference>
<dbReference type="Gene3D" id="3.80.10.10">
    <property type="entry name" value="Ribonuclease Inhibitor"/>
    <property type="match status" value="2"/>
</dbReference>
<dbReference type="PROSITE" id="PS50181">
    <property type="entry name" value="FBOX"/>
    <property type="match status" value="1"/>
</dbReference>
<reference evidence="3" key="1">
    <citation type="submission" date="2025-08" db="UniProtKB">
        <authorList>
            <consortium name="RefSeq"/>
        </authorList>
    </citation>
    <scope>IDENTIFICATION</scope>
</reference>
<organism evidence="2 3">
    <name type="scientific">Galendromus occidentalis</name>
    <name type="common">western predatory mite</name>
    <dbReference type="NCBI Taxonomy" id="34638"/>
    <lineage>
        <taxon>Eukaryota</taxon>
        <taxon>Metazoa</taxon>
        <taxon>Ecdysozoa</taxon>
        <taxon>Arthropoda</taxon>
        <taxon>Chelicerata</taxon>
        <taxon>Arachnida</taxon>
        <taxon>Acari</taxon>
        <taxon>Parasitiformes</taxon>
        <taxon>Mesostigmata</taxon>
        <taxon>Gamasina</taxon>
        <taxon>Phytoseioidea</taxon>
        <taxon>Phytoseiidae</taxon>
        <taxon>Typhlodrominae</taxon>
        <taxon>Galendromus</taxon>
    </lineage>
</organism>
<dbReference type="GeneID" id="100906185"/>
<dbReference type="KEGG" id="goe:100906185"/>
<evidence type="ECO:0000259" key="1">
    <source>
        <dbReference type="PROSITE" id="PS50181"/>
    </source>
</evidence>
<accession>A0AAJ6QKH8</accession>
<feature type="domain" description="F-box" evidence="1">
    <location>
        <begin position="33"/>
        <end position="78"/>
    </location>
</feature>
<proteinExistence type="predicted"/>
<gene>
    <name evidence="3" type="primary">LOC100906185</name>
</gene>
<dbReference type="InterPro" id="IPR032675">
    <property type="entry name" value="LRR_dom_sf"/>
</dbReference>
<protein>
    <submittedName>
        <fullName evidence="3">Uncharacterized protein LOC100906185</fullName>
    </submittedName>
</protein>
<sequence>MELDFLSTFFTKYVGRFVNLPRPPRYFRRHSIASAFAGLPDHLLYRIFLLLDSDTLLYISIINKHFYNVVAYMIYSQQAQIKNITRPIRVYLMINGHKLRTLDLSYCTPNEVCLRKSLESCPNLVELNLLNVDIPHPGVIDFVTQLKVLEELTCPVLPPVDKLREDSDDDDDDDDDDEFEYDYRVFSRLTRLNIEVRPEPATFRPLFEIFNRCIVIHAIHMNVIGSETCGNKEPDPNVGLEKKRWRTLRKFALTVSMSDCVKYHRYYLDRVFANNQDQRILDWISADRECYVYENKKVNGEITYGPQVEDTWLSKVNHIFFEDWKQLMRSPPPPGHPREIRLSRRQASHEGIPPKLFGAIRSRISSLVELDVIDCHDFVPQNRLREFFESCVNLEALAISVCLLIPPEPVGDFPETLSGIFSRMRLKRFYVQGFHVTYNRRASKRFTRCAVCKSSGRNFTRLSTPSFENLQYLDELTFFHIVVEEGALPFLVNPKAHTIRLTLNSESTAREWGVFLRGCTNLKYFAVSHELFETTGRGAISICDALHESPRLKEVCLGVGPTSSLPRNVGQAAPHLNLLHTHTLQQGVRVDTPDFFALKSPHRSLDSVFDFDMDAIPEDPERAVSTRRAYSRNIRGISARRLCYSENFIGLLTPKGWE</sequence>
<dbReference type="SUPFAM" id="SSF81383">
    <property type="entry name" value="F-box domain"/>
    <property type="match status" value="1"/>
</dbReference>
<name>A0AAJ6QKH8_9ACAR</name>
<dbReference type="RefSeq" id="XP_003737837.1">
    <property type="nucleotide sequence ID" value="XM_003737789.1"/>
</dbReference>
<evidence type="ECO:0000313" key="2">
    <source>
        <dbReference type="Proteomes" id="UP000694867"/>
    </source>
</evidence>
<evidence type="ECO:0000313" key="3">
    <source>
        <dbReference type="RefSeq" id="XP_003737837.1"/>
    </source>
</evidence>